<gene>
    <name evidence="14" type="ORF">GCM10017161_16900</name>
</gene>
<reference evidence="14" key="1">
    <citation type="journal article" date="2014" name="Int. J. Syst. Evol. Microbiol.">
        <title>Complete genome sequence of Corynebacterium casei LMG S-19264T (=DSM 44701T), isolated from a smear-ripened cheese.</title>
        <authorList>
            <consortium name="US DOE Joint Genome Institute (JGI-PGF)"/>
            <person name="Walter F."/>
            <person name="Albersmeier A."/>
            <person name="Kalinowski J."/>
            <person name="Ruckert C."/>
        </authorList>
    </citation>
    <scope>NUCLEOTIDE SEQUENCE</scope>
    <source>
        <strain evidence="14">KCTC 42731</strain>
    </source>
</reference>
<sequence>MGRISTKLSHVAVAMVGVITSETVLASQTDSTENEKQIERISIIASPVGSLSLHDESSTASRLGLSSFETPASIEIVDADVMRARGYIKLSDSLANLPGVVTGEHPTAPSTFSMRGFTRGQITVLRDGLWIGPGTMVMRPQNTFNLERIEVLRGPASVVNGVGTVGGTVNAITKSAHRGMAKSNNVLFGYGSHHSKHLGFSSQGGLEDNLWYTFDASKYDSDGHIERTGAKSSNVTASTLWQVTDNLSFKVMLDYLKDDVGSYLGTPLMPIADAKKPLGVIKTDRGEAIDSALKTTNFNVKDAYAKSDQLFLRWDTQWQLSDNLELSNTFYHFTADRHWQNAEGYVYCTQVAGTCTQYGEIQRYYGYFILDHDQDTLGNRVTLKINNEFSGIESRSVVGAELIELDFKRARGFRRKVAQVAGDGVDPFNPEVGLYGQRELRGVSPTEISTRAIFLENALQLTPKLNFVSGLRFEELSLVRENFNAEGVAEGNGFERDYSWLSWRVGATYQLADTTALYGQYSNAKDPINSNIMLVNNNQNFDLTDAIQWEVGVKSSWLDGAAETTVAYYDIERDDILERFALDSVTNVGGRTSNGVELSSAFKLNQNWRLGFNAAYTNAKFQRSANFQTLAGNTPPNVPKWTSSLWTSVDNVANLPLELGASVHYIGDRYGDNPNTVTLNAYTLTNLFAAYKGENYRITARIDNALDEDYVPWSSVFYLHQDDPSFIYANQLLLGATRSARVIVEYQF</sequence>
<dbReference type="InterPro" id="IPR036942">
    <property type="entry name" value="Beta-barrel_TonB_sf"/>
</dbReference>
<evidence type="ECO:0000256" key="1">
    <source>
        <dbReference type="ARBA" id="ARBA00004571"/>
    </source>
</evidence>
<organism evidence="14 15">
    <name type="scientific">Thalassotalea marina</name>
    <dbReference type="NCBI Taxonomy" id="1673741"/>
    <lineage>
        <taxon>Bacteria</taxon>
        <taxon>Pseudomonadati</taxon>
        <taxon>Pseudomonadota</taxon>
        <taxon>Gammaproteobacteria</taxon>
        <taxon>Alteromonadales</taxon>
        <taxon>Colwelliaceae</taxon>
        <taxon>Thalassotalea</taxon>
    </lineage>
</organism>
<dbReference type="InterPro" id="IPR010105">
    <property type="entry name" value="TonB_sidphr_rcpt"/>
</dbReference>
<dbReference type="InterPro" id="IPR012910">
    <property type="entry name" value="Plug_dom"/>
</dbReference>
<keyword evidence="15" id="KW-1185">Reference proteome</keyword>
<dbReference type="Pfam" id="PF07715">
    <property type="entry name" value="Plug"/>
    <property type="match status" value="1"/>
</dbReference>
<evidence type="ECO:0000256" key="5">
    <source>
        <dbReference type="ARBA" id="ARBA00022692"/>
    </source>
</evidence>
<keyword evidence="7 10" id="KW-0472">Membrane</keyword>
<dbReference type="PROSITE" id="PS52016">
    <property type="entry name" value="TONB_DEPENDENT_REC_3"/>
    <property type="match status" value="1"/>
</dbReference>
<dbReference type="RefSeq" id="WP_189769192.1">
    <property type="nucleotide sequence ID" value="NZ_BNCK01000003.1"/>
</dbReference>
<evidence type="ECO:0000313" key="15">
    <source>
        <dbReference type="Proteomes" id="UP000623842"/>
    </source>
</evidence>
<dbReference type="GO" id="GO:0038023">
    <property type="term" value="F:signaling receptor activity"/>
    <property type="evidence" value="ECO:0007669"/>
    <property type="project" value="InterPro"/>
</dbReference>
<dbReference type="Proteomes" id="UP000623842">
    <property type="component" value="Unassembled WGS sequence"/>
</dbReference>
<keyword evidence="4 10" id="KW-1134">Transmembrane beta strand</keyword>
<evidence type="ECO:0000313" key="14">
    <source>
        <dbReference type="EMBL" id="GHF89650.1"/>
    </source>
</evidence>
<evidence type="ECO:0000256" key="8">
    <source>
        <dbReference type="ARBA" id="ARBA00023170"/>
    </source>
</evidence>
<dbReference type="PANTHER" id="PTHR32552">
    <property type="entry name" value="FERRICHROME IRON RECEPTOR-RELATED"/>
    <property type="match status" value="1"/>
</dbReference>
<dbReference type="AlphaFoldDB" id="A0A919BGJ9"/>
<keyword evidence="6 11" id="KW-0798">TonB box</keyword>
<comment type="similarity">
    <text evidence="2 10 11">Belongs to the TonB-dependent receptor family.</text>
</comment>
<dbReference type="Gene3D" id="2.40.170.20">
    <property type="entry name" value="TonB-dependent receptor, beta-barrel domain"/>
    <property type="match status" value="1"/>
</dbReference>
<dbReference type="Gene3D" id="2.170.130.10">
    <property type="entry name" value="TonB-dependent receptor, plug domain"/>
    <property type="match status" value="1"/>
</dbReference>
<evidence type="ECO:0000256" key="10">
    <source>
        <dbReference type="PROSITE-ProRule" id="PRU01360"/>
    </source>
</evidence>
<dbReference type="GO" id="GO:0015891">
    <property type="term" value="P:siderophore transport"/>
    <property type="evidence" value="ECO:0007669"/>
    <property type="project" value="InterPro"/>
</dbReference>
<dbReference type="InterPro" id="IPR000531">
    <property type="entry name" value="Beta-barrel_TonB"/>
</dbReference>
<accession>A0A919BGJ9</accession>
<evidence type="ECO:0000256" key="11">
    <source>
        <dbReference type="RuleBase" id="RU003357"/>
    </source>
</evidence>
<dbReference type="CDD" id="cd01347">
    <property type="entry name" value="ligand_gated_channel"/>
    <property type="match status" value="1"/>
</dbReference>
<keyword evidence="8 14" id="KW-0675">Receptor</keyword>
<dbReference type="NCBIfam" id="TIGR01783">
    <property type="entry name" value="TonB-siderophor"/>
    <property type="match status" value="1"/>
</dbReference>
<dbReference type="EMBL" id="BNCK01000003">
    <property type="protein sequence ID" value="GHF89650.1"/>
    <property type="molecule type" value="Genomic_DNA"/>
</dbReference>
<feature type="domain" description="TonB-dependent receptor plug" evidence="13">
    <location>
        <begin position="68"/>
        <end position="168"/>
    </location>
</feature>
<dbReference type="PANTHER" id="PTHR32552:SF84">
    <property type="entry name" value="TONB-DEPENDENT RECEPTOR-RELATED"/>
    <property type="match status" value="1"/>
</dbReference>
<keyword evidence="9 10" id="KW-0998">Cell outer membrane</keyword>
<dbReference type="Pfam" id="PF00593">
    <property type="entry name" value="TonB_dep_Rec_b-barrel"/>
    <property type="match status" value="1"/>
</dbReference>
<dbReference type="GO" id="GO:0015344">
    <property type="term" value="F:siderophore uptake transmembrane transporter activity"/>
    <property type="evidence" value="ECO:0007669"/>
    <property type="project" value="TreeGrafter"/>
</dbReference>
<evidence type="ECO:0000256" key="2">
    <source>
        <dbReference type="ARBA" id="ARBA00009810"/>
    </source>
</evidence>
<evidence type="ECO:0000259" key="12">
    <source>
        <dbReference type="Pfam" id="PF00593"/>
    </source>
</evidence>
<evidence type="ECO:0000256" key="7">
    <source>
        <dbReference type="ARBA" id="ARBA00023136"/>
    </source>
</evidence>
<dbReference type="InterPro" id="IPR037066">
    <property type="entry name" value="Plug_dom_sf"/>
</dbReference>
<protein>
    <submittedName>
        <fullName evidence="14">TonB-dependent receptor</fullName>
    </submittedName>
</protein>
<feature type="domain" description="TonB-dependent receptor-like beta-barrel" evidence="12">
    <location>
        <begin position="253"/>
        <end position="704"/>
    </location>
</feature>
<dbReference type="InterPro" id="IPR039426">
    <property type="entry name" value="TonB-dep_rcpt-like"/>
</dbReference>
<dbReference type="SUPFAM" id="SSF56935">
    <property type="entry name" value="Porins"/>
    <property type="match status" value="1"/>
</dbReference>
<comment type="subcellular location">
    <subcellularLocation>
        <location evidence="1 10">Cell outer membrane</location>
        <topology evidence="1 10">Multi-pass membrane protein</topology>
    </subcellularLocation>
</comment>
<evidence type="ECO:0000256" key="9">
    <source>
        <dbReference type="ARBA" id="ARBA00023237"/>
    </source>
</evidence>
<name>A0A919BGJ9_9GAMM</name>
<evidence type="ECO:0000256" key="6">
    <source>
        <dbReference type="ARBA" id="ARBA00023077"/>
    </source>
</evidence>
<evidence type="ECO:0000259" key="13">
    <source>
        <dbReference type="Pfam" id="PF07715"/>
    </source>
</evidence>
<comment type="caution">
    <text evidence="14">The sequence shown here is derived from an EMBL/GenBank/DDBJ whole genome shotgun (WGS) entry which is preliminary data.</text>
</comment>
<evidence type="ECO:0000256" key="4">
    <source>
        <dbReference type="ARBA" id="ARBA00022452"/>
    </source>
</evidence>
<proteinExistence type="inferred from homology"/>
<keyword evidence="5 10" id="KW-0812">Transmembrane</keyword>
<evidence type="ECO:0000256" key="3">
    <source>
        <dbReference type="ARBA" id="ARBA00022448"/>
    </source>
</evidence>
<dbReference type="GO" id="GO:0009279">
    <property type="term" value="C:cell outer membrane"/>
    <property type="evidence" value="ECO:0007669"/>
    <property type="project" value="UniProtKB-SubCell"/>
</dbReference>
<keyword evidence="3 10" id="KW-0813">Transport</keyword>
<reference evidence="14" key="2">
    <citation type="submission" date="2020-09" db="EMBL/GenBank/DDBJ databases">
        <authorList>
            <person name="Sun Q."/>
            <person name="Kim S."/>
        </authorList>
    </citation>
    <scope>NUCLEOTIDE SEQUENCE</scope>
    <source>
        <strain evidence="14">KCTC 42731</strain>
    </source>
</reference>